<dbReference type="Gramene" id="VVA39978">
    <property type="protein sequence ID" value="VVA39978"/>
    <property type="gene ID" value="Prudul26B017297"/>
</dbReference>
<reference evidence="2" key="1">
    <citation type="journal article" date="2020" name="Plant J.">
        <title>Transposons played a major role in the diversification between the closely related almond and peach genomes: results from the almond genome sequence.</title>
        <authorList>
            <person name="Alioto T."/>
            <person name="Alexiou K.G."/>
            <person name="Bardil A."/>
            <person name="Barteri F."/>
            <person name="Castanera R."/>
            <person name="Cruz F."/>
            <person name="Dhingra A."/>
            <person name="Duval H."/>
            <person name="Fernandez I Marti A."/>
            <person name="Frias L."/>
            <person name="Galan B."/>
            <person name="Garcia J.L."/>
            <person name="Howad W."/>
            <person name="Gomez-Garrido J."/>
            <person name="Gut M."/>
            <person name="Julca I."/>
            <person name="Morata J."/>
            <person name="Puigdomenech P."/>
            <person name="Ribeca P."/>
            <person name="Rubio Cabetas M.J."/>
            <person name="Vlasova A."/>
            <person name="Wirthensohn M."/>
            <person name="Garcia-Mas J."/>
            <person name="Gabaldon T."/>
            <person name="Casacuberta J.M."/>
            <person name="Arus P."/>
        </authorList>
    </citation>
    <scope>NUCLEOTIDE SEQUENCE [LARGE SCALE GENOMIC DNA]</scope>
    <source>
        <strain evidence="2">cv. Texas</strain>
    </source>
</reference>
<gene>
    <name evidence="1" type="ORF">ALMOND_2B017297</name>
</gene>
<proteinExistence type="predicted"/>
<dbReference type="InParanoid" id="A0A5E4GKA7"/>
<protein>
    <submittedName>
        <fullName evidence="1">PREDICTED: reverse mRNAase</fullName>
    </submittedName>
</protein>
<organism evidence="1 2">
    <name type="scientific">Prunus dulcis</name>
    <name type="common">Almond</name>
    <name type="synonym">Amygdalus dulcis</name>
    <dbReference type="NCBI Taxonomy" id="3755"/>
    <lineage>
        <taxon>Eukaryota</taxon>
        <taxon>Viridiplantae</taxon>
        <taxon>Streptophyta</taxon>
        <taxon>Embryophyta</taxon>
        <taxon>Tracheophyta</taxon>
        <taxon>Spermatophyta</taxon>
        <taxon>Magnoliopsida</taxon>
        <taxon>eudicotyledons</taxon>
        <taxon>Gunneridae</taxon>
        <taxon>Pentapetalae</taxon>
        <taxon>rosids</taxon>
        <taxon>fabids</taxon>
        <taxon>Rosales</taxon>
        <taxon>Rosaceae</taxon>
        <taxon>Amygdaloideae</taxon>
        <taxon>Amygdaleae</taxon>
        <taxon>Prunus</taxon>
    </lineage>
</organism>
<evidence type="ECO:0000313" key="2">
    <source>
        <dbReference type="Proteomes" id="UP000327085"/>
    </source>
</evidence>
<dbReference type="EMBL" id="CABIKO010000885">
    <property type="protein sequence ID" value="VVA39978.1"/>
    <property type="molecule type" value="Genomic_DNA"/>
</dbReference>
<feature type="non-terminal residue" evidence="1">
    <location>
        <position position="1"/>
    </location>
</feature>
<accession>A0A5E4GKA7</accession>
<evidence type="ECO:0000313" key="1">
    <source>
        <dbReference type="EMBL" id="VVA39978.1"/>
    </source>
</evidence>
<sequence>TEGEMDMVKHVLDLYAKGSGQQKEVFQEIRDKVATRVHGWAENFLTTAGNEVLLKGVALALPTQGTSKGLHWAKWKTLTQRKECGGLGFEDMFCFNRAMLAKISWRLLSQPNSLLH</sequence>
<name>A0A5E4GKA7_PRUDU</name>
<dbReference type="Proteomes" id="UP000327085">
    <property type="component" value="Chromosome 3"/>
</dbReference>
<dbReference type="AlphaFoldDB" id="A0A5E4GKA7"/>